<dbReference type="AlphaFoldDB" id="A0A1Y2CXV1"/>
<accession>A0A1Y2CXV1</accession>
<name>A0A1Y2CXV1_9FUNG</name>
<sequence>MKEGVRILFSLAKLLEDSKAVILCFLVRSTASKIGKGPDRVSTLQHTSQQDVKPV</sequence>
<proteinExistence type="predicted"/>
<protein>
    <submittedName>
        <fullName evidence="2">Uncharacterized protein</fullName>
    </submittedName>
</protein>
<comment type="caution">
    <text evidence="2">The sequence shown here is derived from an EMBL/GenBank/DDBJ whole genome shotgun (WGS) entry which is preliminary data.</text>
</comment>
<dbReference type="Proteomes" id="UP000193642">
    <property type="component" value="Unassembled WGS sequence"/>
</dbReference>
<organism evidence="2 3">
    <name type="scientific">Rhizoclosmatium globosum</name>
    <dbReference type="NCBI Taxonomy" id="329046"/>
    <lineage>
        <taxon>Eukaryota</taxon>
        <taxon>Fungi</taxon>
        <taxon>Fungi incertae sedis</taxon>
        <taxon>Chytridiomycota</taxon>
        <taxon>Chytridiomycota incertae sedis</taxon>
        <taxon>Chytridiomycetes</taxon>
        <taxon>Chytridiales</taxon>
        <taxon>Chytriomycetaceae</taxon>
        <taxon>Rhizoclosmatium</taxon>
    </lineage>
</organism>
<feature type="region of interest" description="Disordered" evidence="1">
    <location>
        <begin position="35"/>
        <end position="55"/>
    </location>
</feature>
<keyword evidence="3" id="KW-1185">Reference proteome</keyword>
<evidence type="ECO:0000256" key="1">
    <source>
        <dbReference type="SAM" id="MobiDB-lite"/>
    </source>
</evidence>
<gene>
    <name evidence="2" type="ORF">BCR33DRAFT_712678</name>
</gene>
<evidence type="ECO:0000313" key="3">
    <source>
        <dbReference type="Proteomes" id="UP000193642"/>
    </source>
</evidence>
<reference evidence="2 3" key="1">
    <citation type="submission" date="2016-07" db="EMBL/GenBank/DDBJ databases">
        <title>Pervasive Adenine N6-methylation of Active Genes in Fungi.</title>
        <authorList>
            <consortium name="DOE Joint Genome Institute"/>
            <person name="Mondo S.J."/>
            <person name="Dannebaum R.O."/>
            <person name="Kuo R.C."/>
            <person name="Labutti K."/>
            <person name="Haridas S."/>
            <person name="Kuo A."/>
            <person name="Salamov A."/>
            <person name="Ahrendt S.R."/>
            <person name="Lipzen A."/>
            <person name="Sullivan W."/>
            <person name="Andreopoulos W.B."/>
            <person name="Clum A."/>
            <person name="Lindquist E."/>
            <person name="Daum C."/>
            <person name="Ramamoorthy G.K."/>
            <person name="Gryganskyi A."/>
            <person name="Culley D."/>
            <person name="Magnuson J.K."/>
            <person name="James T.Y."/>
            <person name="O'Malley M.A."/>
            <person name="Stajich J.E."/>
            <person name="Spatafora J.W."/>
            <person name="Visel A."/>
            <person name="Grigoriev I.V."/>
        </authorList>
    </citation>
    <scope>NUCLEOTIDE SEQUENCE [LARGE SCALE GENOMIC DNA]</scope>
    <source>
        <strain evidence="2 3">JEL800</strain>
    </source>
</reference>
<evidence type="ECO:0000313" key="2">
    <source>
        <dbReference type="EMBL" id="ORY51664.1"/>
    </source>
</evidence>
<dbReference type="EMBL" id="MCGO01000005">
    <property type="protein sequence ID" value="ORY51664.1"/>
    <property type="molecule type" value="Genomic_DNA"/>
</dbReference>
<feature type="compositionally biased region" description="Polar residues" evidence="1">
    <location>
        <begin position="42"/>
        <end position="55"/>
    </location>
</feature>